<dbReference type="Gene3D" id="1.10.418.10">
    <property type="entry name" value="Calponin-like domain"/>
    <property type="match status" value="1"/>
</dbReference>
<protein>
    <recommendedName>
        <fullName evidence="1">Calponin-homology (CH) domain-containing protein</fullName>
    </recommendedName>
</protein>
<organism evidence="2 3">
    <name type="scientific">Zosterops borbonicus</name>
    <dbReference type="NCBI Taxonomy" id="364589"/>
    <lineage>
        <taxon>Eukaryota</taxon>
        <taxon>Metazoa</taxon>
        <taxon>Chordata</taxon>
        <taxon>Craniata</taxon>
        <taxon>Vertebrata</taxon>
        <taxon>Euteleostomi</taxon>
        <taxon>Archelosauria</taxon>
        <taxon>Archosauria</taxon>
        <taxon>Dinosauria</taxon>
        <taxon>Saurischia</taxon>
        <taxon>Theropoda</taxon>
        <taxon>Coelurosauria</taxon>
        <taxon>Aves</taxon>
        <taxon>Neognathae</taxon>
        <taxon>Neoaves</taxon>
        <taxon>Telluraves</taxon>
        <taxon>Australaves</taxon>
        <taxon>Passeriformes</taxon>
        <taxon>Sylvioidea</taxon>
        <taxon>Zosteropidae</taxon>
        <taxon>Zosterops</taxon>
    </lineage>
</organism>
<dbReference type="EMBL" id="SWJQ01001110">
    <property type="protein sequence ID" value="TRZ09290.1"/>
    <property type="molecule type" value="Genomic_DNA"/>
</dbReference>
<dbReference type="InterPro" id="IPR036872">
    <property type="entry name" value="CH_dom_sf"/>
</dbReference>
<evidence type="ECO:0000313" key="2">
    <source>
        <dbReference type="EMBL" id="TRZ09290.1"/>
    </source>
</evidence>
<reference evidence="2" key="1">
    <citation type="submission" date="2019-04" db="EMBL/GenBank/DDBJ databases">
        <title>Genome assembly of Zosterops borbonicus 15179.</title>
        <authorList>
            <person name="Leroy T."/>
            <person name="Anselmetti Y."/>
            <person name="Tilak M.-K."/>
            <person name="Nabholz B."/>
        </authorList>
    </citation>
    <scope>NUCLEOTIDE SEQUENCE</scope>
    <source>
        <strain evidence="2">HGM_15179</strain>
        <tissue evidence="2">Muscle</tissue>
    </source>
</reference>
<dbReference type="GO" id="GO:0016477">
    <property type="term" value="P:cell migration"/>
    <property type="evidence" value="ECO:0007669"/>
    <property type="project" value="TreeGrafter"/>
</dbReference>
<sequence>MPPQFLCLRNIRTFLTACADKFGLPKHRLFGAFDLFDVQDFGKVIETLSTLSWTPIAQSKGFTPFPSGDSVGDEDVYSGLSDLIDDTAEEDDDLYDCVEAEGDDGDDVYEDLMRVETPPATVAVPPRSDTAEEDDDLYDCVEAEGDDGDDVYEDLMRVETPPATHFLRPLRHFLSPRDMESVFINVEVTGWGQRTRGHRPVTAVTRGQGTGDTDQ</sequence>
<dbReference type="AlphaFoldDB" id="A0A8K1LCX8"/>
<dbReference type="SUPFAM" id="SSF47576">
    <property type="entry name" value="Calponin-homology domain, CH-domain"/>
    <property type="match status" value="1"/>
</dbReference>
<evidence type="ECO:0000259" key="1">
    <source>
        <dbReference type="Pfam" id="PF00307"/>
    </source>
</evidence>
<accession>A0A8K1LCX8</accession>
<keyword evidence="3" id="KW-1185">Reference proteome</keyword>
<dbReference type="PANTHER" id="PTHR45818">
    <property type="entry name" value="PROTEIN VAV"/>
    <property type="match status" value="1"/>
</dbReference>
<dbReference type="GO" id="GO:0005737">
    <property type="term" value="C:cytoplasm"/>
    <property type="evidence" value="ECO:0007669"/>
    <property type="project" value="TreeGrafter"/>
</dbReference>
<proteinExistence type="predicted"/>
<dbReference type="Pfam" id="PF00307">
    <property type="entry name" value="CH"/>
    <property type="match status" value="1"/>
</dbReference>
<dbReference type="Proteomes" id="UP000796761">
    <property type="component" value="Unassembled WGS sequence"/>
</dbReference>
<comment type="caution">
    <text evidence="2">The sequence shown here is derived from an EMBL/GenBank/DDBJ whole genome shotgun (WGS) entry which is preliminary data.</text>
</comment>
<evidence type="ECO:0000313" key="3">
    <source>
        <dbReference type="Proteomes" id="UP000796761"/>
    </source>
</evidence>
<feature type="domain" description="Calponin-homology (CH)" evidence="1">
    <location>
        <begin position="4"/>
        <end position="54"/>
    </location>
</feature>
<dbReference type="OrthoDB" id="9168964at2759"/>
<name>A0A8K1LCX8_9PASS</name>
<dbReference type="InterPro" id="IPR001715">
    <property type="entry name" value="CH_dom"/>
</dbReference>
<gene>
    <name evidence="2" type="ORF">HGM15179_017825</name>
</gene>
<dbReference type="GO" id="GO:0005085">
    <property type="term" value="F:guanyl-nucleotide exchange factor activity"/>
    <property type="evidence" value="ECO:0007669"/>
    <property type="project" value="TreeGrafter"/>
</dbReference>
<dbReference type="PANTHER" id="PTHR45818:SF2">
    <property type="entry name" value="PROTO-ONCOGENE VAV"/>
    <property type="match status" value="1"/>
</dbReference>